<dbReference type="Proteomes" id="UP000593571">
    <property type="component" value="Unassembled WGS sequence"/>
</dbReference>
<evidence type="ECO:0000313" key="3">
    <source>
        <dbReference type="Proteomes" id="UP000593571"/>
    </source>
</evidence>
<feature type="transmembrane region" description="Helical" evidence="1">
    <location>
        <begin position="182"/>
        <end position="203"/>
    </location>
</feature>
<feature type="transmembrane region" description="Helical" evidence="1">
    <location>
        <begin position="89"/>
        <end position="117"/>
    </location>
</feature>
<evidence type="ECO:0000256" key="1">
    <source>
        <dbReference type="SAM" id="Phobius"/>
    </source>
</evidence>
<proteinExistence type="predicted"/>
<feature type="transmembrane region" description="Helical" evidence="1">
    <location>
        <begin position="129"/>
        <end position="152"/>
    </location>
</feature>
<organism evidence="2 3">
    <name type="scientific">Rousettus aegyptiacus</name>
    <name type="common">Egyptian fruit bat</name>
    <name type="synonym">Pteropus aegyptiacus</name>
    <dbReference type="NCBI Taxonomy" id="9407"/>
    <lineage>
        <taxon>Eukaryota</taxon>
        <taxon>Metazoa</taxon>
        <taxon>Chordata</taxon>
        <taxon>Craniata</taxon>
        <taxon>Vertebrata</taxon>
        <taxon>Euteleostomi</taxon>
        <taxon>Mammalia</taxon>
        <taxon>Eutheria</taxon>
        <taxon>Laurasiatheria</taxon>
        <taxon>Chiroptera</taxon>
        <taxon>Yinpterochiroptera</taxon>
        <taxon>Pteropodoidea</taxon>
        <taxon>Pteropodidae</taxon>
        <taxon>Rousettinae</taxon>
        <taxon>Rousettus</taxon>
    </lineage>
</organism>
<keyword evidence="1" id="KW-0472">Membrane</keyword>
<feature type="transmembrane region" description="Helical" evidence="1">
    <location>
        <begin position="15"/>
        <end position="37"/>
    </location>
</feature>
<accession>A0A7J8H182</accession>
<comment type="caution">
    <text evidence="2">The sequence shown here is derived from an EMBL/GenBank/DDBJ whole genome shotgun (WGS) entry which is preliminary data.</text>
</comment>
<protein>
    <submittedName>
        <fullName evidence="2">Uncharacterized protein</fullName>
    </submittedName>
</protein>
<dbReference type="AlphaFoldDB" id="A0A7J8H182"/>
<keyword evidence="1" id="KW-0812">Transmembrane</keyword>
<dbReference type="EMBL" id="JACASE010000005">
    <property type="protein sequence ID" value="KAF6465860.1"/>
    <property type="molecule type" value="Genomic_DNA"/>
</dbReference>
<name>A0A7J8H182_ROUAE</name>
<keyword evidence="3" id="KW-1185">Reference proteome</keyword>
<feature type="transmembrane region" description="Helical" evidence="1">
    <location>
        <begin position="49"/>
        <end position="69"/>
    </location>
</feature>
<reference evidence="2 3" key="1">
    <citation type="journal article" date="2020" name="Nature">
        <title>Six reference-quality genomes reveal evolution of bat adaptations.</title>
        <authorList>
            <person name="Jebb D."/>
            <person name="Huang Z."/>
            <person name="Pippel M."/>
            <person name="Hughes G.M."/>
            <person name="Lavrichenko K."/>
            <person name="Devanna P."/>
            <person name="Winkler S."/>
            <person name="Jermiin L.S."/>
            <person name="Skirmuntt E.C."/>
            <person name="Katzourakis A."/>
            <person name="Burkitt-Gray L."/>
            <person name="Ray D.A."/>
            <person name="Sullivan K.A.M."/>
            <person name="Roscito J.G."/>
            <person name="Kirilenko B.M."/>
            <person name="Davalos L.M."/>
            <person name="Corthals A.P."/>
            <person name="Power M.L."/>
            <person name="Jones G."/>
            <person name="Ransome R.D."/>
            <person name="Dechmann D.K.N."/>
            <person name="Locatelli A.G."/>
            <person name="Puechmaille S.J."/>
            <person name="Fedrigo O."/>
            <person name="Jarvis E.D."/>
            <person name="Hiller M."/>
            <person name="Vernes S.C."/>
            <person name="Myers E.W."/>
            <person name="Teeling E.C."/>
        </authorList>
    </citation>
    <scope>NUCLEOTIDE SEQUENCE [LARGE SCALE GENOMIC DNA]</scope>
    <source>
        <strain evidence="2">MRouAeg1</strain>
        <tissue evidence="2">Muscle</tissue>
    </source>
</reference>
<keyword evidence="1" id="KW-1133">Transmembrane helix</keyword>
<evidence type="ECO:0000313" key="2">
    <source>
        <dbReference type="EMBL" id="KAF6465860.1"/>
    </source>
</evidence>
<sequence>MAKCHPDWKRLYYEVMGVLFSYLSWALGIGIACSRSWRVWELDSKDYPIVFFGLWDVVYLKVVNISGSMHELPSSFRMNESWVISNEIYYGQGLILLANFIKLATLFFCSLAFFVTYINGPYQEFRRMYYNISASLLFFSCGCTLLTVIWNFTAEFYGQSTFDFPSNFPVGREMVNQKHMSYVFPVGITTGILSLISAIVFSCDIDFIRQCSQVRPVPGVTTSKQRPD</sequence>
<gene>
    <name evidence="2" type="ORF">HJG63_011244</name>
</gene>
<dbReference type="PROSITE" id="PS51257">
    <property type="entry name" value="PROKAR_LIPOPROTEIN"/>
    <property type="match status" value="1"/>
</dbReference>
<dbReference type="Gene3D" id="1.20.140.150">
    <property type="match status" value="1"/>
</dbReference>